<dbReference type="GO" id="GO:0016787">
    <property type="term" value="F:hydrolase activity"/>
    <property type="evidence" value="ECO:0007669"/>
    <property type="project" value="UniProtKB-KW"/>
</dbReference>
<sequence length="410" mass="46280">MTQKKRSGLKWTASILAGLLAVLVLAGLFNYNKLQRLHTALSLFDAPIIAENFRNLGTLFESRAIHKGETVWQFKRSERPLPETYVYKGETRKISDFLARTETTGFIVVRDDTILYEKYSLGNTEESKATSWSVAKSFVSALFGIAIQEGHIKSIEESVTDYVPALAPSGYNGVRLKDVLQMSSGVRFNEDYSDLTSDINRLNYVFAFNTPLVDFVNTLKQERRPGTYHNYVSMDTQVLGMVITEATGRPLTEYLEEKLWKPMGMESDATWQIDSTGMEAAFMGLNVVLRDYARFGRLYLHRGNWNGTQLVPEQWVKASITPDAPHLMPGKRDTSKFTLGYGYQWWIPENADGDFMAIGVYGQSIYVSPRNRIVIARTSAYADYTENGGATGEEMEMEEIEVFKAIADSI</sequence>
<dbReference type="Gene3D" id="3.40.710.10">
    <property type="entry name" value="DD-peptidase/beta-lactamase superfamily"/>
    <property type="match status" value="1"/>
</dbReference>
<protein>
    <submittedName>
        <fullName evidence="2">Serine hydrolase</fullName>
    </submittedName>
</protein>
<feature type="domain" description="Beta-lactamase-related" evidence="1">
    <location>
        <begin position="94"/>
        <end position="379"/>
    </location>
</feature>
<evidence type="ECO:0000313" key="2">
    <source>
        <dbReference type="EMBL" id="KAB2931010.1"/>
    </source>
</evidence>
<accession>A0A833GZW3</accession>
<comment type="caution">
    <text evidence="2">The sequence shown here is derived from an EMBL/GenBank/DDBJ whole genome shotgun (WGS) entry which is preliminary data.</text>
</comment>
<evidence type="ECO:0000259" key="1">
    <source>
        <dbReference type="Pfam" id="PF00144"/>
    </source>
</evidence>
<dbReference type="SUPFAM" id="SSF56601">
    <property type="entry name" value="beta-lactamase/transpeptidase-like"/>
    <property type="match status" value="1"/>
</dbReference>
<dbReference type="EMBL" id="WBUI01000016">
    <property type="protein sequence ID" value="KAB2931010.1"/>
    <property type="molecule type" value="Genomic_DNA"/>
</dbReference>
<dbReference type="Pfam" id="PF00144">
    <property type="entry name" value="Beta-lactamase"/>
    <property type="match status" value="1"/>
</dbReference>
<reference evidence="2 3" key="1">
    <citation type="submission" date="2019-10" db="EMBL/GenBank/DDBJ databases">
        <title>Extracellular Electron Transfer in a Candidatus Methanoperedens spp. Enrichment Culture.</title>
        <authorList>
            <person name="Berger S."/>
            <person name="Rangel Shaw D."/>
            <person name="Berben T."/>
            <person name="In 'T Zandt M."/>
            <person name="Frank J."/>
            <person name="Reimann J."/>
            <person name="Jetten M.S.M."/>
            <person name="Welte C.U."/>
        </authorList>
    </citation>
    <scope>NUCLEOTIDE SEQUENCE [LARGE SCALE GENOMIC DNA]</scope>
    <source>
        <strain evidence="2">SB12</strain>
    </source>
</reference>
<keyword evidence="2" id="KW-0378">Hydrolase</keyword>
<dbReference type="InterPro" id="IPR012338">
    <property type="entry name" value="Beta-lactam/transpept-like"/>
</dbReference>
<evidence type="ECO:0000313" key="3">
    <source>
        <dbReference type="Proteomes" id="UP000460298"/>
    </source>
</evidence>
<dbReference type="PANTHER" id="PTHR43283">
    <property type="entry name" value="BETA-LACTAMASE-RELATED"/>
    <property type="match status" value="1"/>
</dbReference>
<dbReference type="InterPro" id="IPR001466">
    <property type="entry name" value="Beta-lactam-related"/>
</dbReference>
<gene>
    <name evidence="2" type="ORF">F9K24_15055</name>
</gene>
<proteinExistence type="predicted"/>
<dbReference type="Proteomes" id="UP000460298">
    <property type="component" value="Unassembled WGS sequence"/>
</dbReference>
<dbReference type="PANTHER" id="PTHR43283:SF14">
    <property type="entry name" value="BLL8153 PROTEIN"/>
    <property type="match status" value="1"/>
</dbReference>
<organism evidence="2 3">
    <name type="scientific">Leptonema illini</name>
    <dbReference type="NCBI Taxonomy" id="183"/>
    <lineage>
        <taxon>Bacteria</taxon>
        <taxon>Pseudomonadati</taxon>
        <taxon>Spirochaetota</taxon>
        <taxon>Spirochaetia</taxon>
        <taxon>Leptospirales</taxon>
        <taxon>Leptospiraceae</taxon>
        <taxon>Leptonema</taxon>
    </lineage>
</organism>
<name>A0A833GZW3_9LEPT</name>
<dbReference type="InterPro" id="IPR050789">
    <property type="entry name" value="Diverse_Enzym_Activities"/>
</dbReference>
<dbReference type="AlphaFoldDB" id="A0A833GZW3"/>